<evidence type="ECO:0000256" key="1">
    <source>
        <dbReference type="SAM" id="MobiDB-lite"/>
    </source>
</evidence>
<dbReference type="Gene3D" id="3.30.160.60">
    <property type="entry name" value="Classic Zinc Finger"/>
    <property type="match status" value="1"/>
</dbReference>
<organism evidence="3 4">
    <name type="scientific">Rotaria magnacalcarata</name>
    <dbReference type="NCBI Taxonomy" id="392030"/>
    <lineage>
        <taxon>Eukaryota</taxon>
        <taxon>Metazoa</taxon>
        <taxon>Spiralia</taxon>
        <taxon>Gnathifera</taxon>
        <taxon>Rotifera</taxon>
        <taxon>Eurotatoria</taxon>
        <taxon>Bdelloidea</taxon>
        <taxon>Philodinida</taxon>
        <taxon>Philodinidae</taxon>
        <taxon>Rotaria</taxon>
    </lineage>
</organism>
<reference evidence="3" key="1">
    <citation type="submission" date="2021-02" db="EMBL/GenBank/DDBJ databases">
        <authorList>
            <person name="Nowell W R."/>
        </authorList>
    </citation>
    <scope>NUCLEOTIDE SEQUENCE</scope>
</reference>
<dbReference type="InterPro" id="IPR013087">
    <property type="entry name" value="Znf_C2H2_type"/>
</dbReference>
<feature type="domain" description="C2H2-type" evidence="2">
    <location>
        <begin position="87"/>
        <end position="109"/>
    </location>
</feature>
<dbReference type="Proteomes" id="UP000676336">
    <property type="component" value="Unassembled WGS sequence"/>
</dbReference>
<proteinExistence type="predicted"/>
<name>A0A8S3B0P4_9BILA</name>
<dbReference type="SUPFAM" id="SSF57667">
    <property type="entry name" value="beta-beta-alpha zinc fingers"/>
    <property type="match status" value="1"/>
</dbReference>
<evidence type="ECO:0000313" key="4">
    <source>
        <dbReference type="Proteomes" id="UP000676336"/>
    </source>
</evidence>
<feature type="region of interest" description="Disordered" evidence="1">
    <location>
        <begin position="14"/>
        <end position="55"/>
    </location>
</feature>
<dbReference type="EMBL" id="CAJOBI010145256">
    <property type="protein sequence ID" value="CAF4786603.1"/>
    <property type="molecule type" value="Genomic_DNA"/>
</dbReference>
<dbReference type="SMART" id="SM00355">
    <property type="entry name" value="ZnF_C2H2"/>
    <property type="match status" value="2"/>
</dbReference>
<dbReference type="AlphaFoldDB" id="A0A8S3B0P4"/>
<evidence type="ECO:0000313" key="3">
    <source>
        <dbReference type="EMBL" id="CAF4786603.1"/>
    </source>
</evidence>
<comment type="caution">
    <text evidence="3">The sequence shown here is derived from an EMBL/GenBank/DDBJ whole genome shotgun (WGS) entry which is preliminary data.</text>
</comment>
<sequence>MDYFLTNTDDISDCDDQSDKSTSNNNHAKNHTQKSLLGENTGRSSRRKQSAPRSRLVRQCDECDFTSSMTSEFKTHMKFEHGHDQVFLCDLCRYYSLSSFDYQLHLNSHQNNVSTSSSTKLNISREQQVDSDGEMEDDDSINIFSKEQHPILYEHDEQMSDDEQVRLLTLCIGVLPDLLFFANLIYLKIIRKVCDHNRNLRSKKKTQFRNVPLQQSPLCISSDFRTIF</sequence>
<protein>
    <recommendedName>
        <fullName evidence="2">C2H2-type domain-containing protein</fullName>
    </recommendedName>
</protein>
<feature type="domain" description="C2H2-type" evidence="2">
    <location>
        <begin position="58"/>
        <end position="81"/>
    </location>
</feature>
<gene>
    <name evidence="3" type="ORF">SMN809_LOCUS46574</name>
</gene>
<evidence type="ECO:0000259" key="2">
    <source>
        <dbReference type="SMART" id="SM00355"/>
    </source>
</evidence>
<accession>A0A8S3B0P4</accession>
<dbReference type="InterPro" id="IPR036236">
    <property type="entry name" value="Znf_C2H2_sf"/>
</dbReference>